<keyword evidence="2" id="KW-1185">Reference proteome</keyword>
<protein>
    <submittedName>
        <fullName evidence="1">Uncharacterized protein</fullName>
    </submittedName>
</protein>
<dbReference type="HOGENOM" id="CLU_1544197_0_0_2"/>
<reference evidence="1 2" key="1">
    <citation type="journal article" date="2012" name="PLoS ONE">
        <title>The genome characteristics and predicted function of methyl-group oxidation pathway in the obligate aceticlastic methanogens, Methanosaeta spp.</title>
        <authorList>
            <person name="Zhu J."/>
            <person name="Zheng H."/>
            <person name="Ai G."/>
            <person name="Zhang G."/>
            <person name="Liu D."/>
            <person name="Liu X."/>
            <person name="Dong X."/>
        </authorList>
    </citation>
    <scope>NUCLEOTIDE SEQUENCE [LARGE SCALE GENOMIC DNA]</scope>
    <source>
        <strain evidence="1 2">6Ac</strain>
    </source>
</reference>
<evidence type="ECO:0000313" key="2">
    <source>
        <dbReference type="Proteomes" id="UP000005877"/>
    </source>
</evidence>
<name>G7WP98_METH6</name>
<evidence type="ECO:0000313" key="1">
    <source>
        <dbReference type="EMBL" id="AET64939.1"/>
    </source>
</evidence>
<dbReference type="EMBL" id="CP003117">
    <property type="protein sequence ID" value="AET64939.1"/>
    <property type="molecule type" value="Genomic_DNA"/>
</dbReference>
<dbReference type="KEGG" id="mhi:Mhar_1579"/>
<dbReference type="STRING" id="1110509.Mhar_1579"/>
<dbReference type="OrthoDB" id="116606at2157"/>
<dbReference type="GeneID" id="12510748"/>
<dbReference type="RefSeq" id="WP_014587123.1">
    <property type="nucleotide sequence ID" value="NC_017527.1"/>
</dbReference>
<accession>G7WP98</accession>
<proteinExistence type="predicted"/>
<organism evidence="1 2">
    <name type="scientific">Methanothrix harundinacea (strain 6Ac)</name>
    <name type="common">Methanosaeta harundinacea</name>
    <dbReference type="NCBI Taxonomy" id="1110509"/>
    <lineage>
        <taxon>Archaea</taxon>
        <taxon>Methanobacteriati</taxon>
        <taxon>Methanobacteriota</taxon>
        <taxon>Stenosarchaea group</taxon>
        <taxon>Methanomicrobia</taxon>
        <taxon>Methanotrichales</taxon>
        <taxon>Methanotrichaceae</taxon>
        <taxon>Methanothrix</taxon>
    </lineage>
</organism>
<gene>
    <name evidence="1" type="ordered locus">Mhar_1579</name>
</gene>
<dbReference type="PATRIC" id="fig|1110509.7.peg.1759"/>
<sequence length="171" mass="19026">MELELQSPLSLAPHAFNVLISPEEVLIASLNGQASLQRVQVLYVSGNSSRILDKLNRRFTELDVRRAFTAHQLLTILKEAYQTLIIFEHDPSLFEDGADMAEYVGQALKEASASGGSAVLLYSPSTDRHLDEISKFADRIFVFNEVQKCVYKGASKKVKPGPRGQRTLEAF</sequence>
<dbReference type="AlphaFoldDB" id="G7WP98"/>
<dbReference type="Proteomes" id="UP000005877">
    <property type="component" value="Chromosome"/>
</dbReference>